<dbReference type="SMART" id="SM00487">
    <property type="entry name" value="DEXDc"/>
    <property type="match status" value="1"/>
</dbReference>
<feature type="domain" description="Helicase ATP-binding" evidence="5">
    <location>
        <begin position="301"/>
        <end position="453"/>
    </location>
</feature>
<evidence type="ECO:0000256" key="3">
    <source>
        <dbReference type="ARBA" id="ARBA00022806"/>
    </source>
</evidence>
<keyword evidence="3 6" id="KW-0347">Helicase</keyword>
<evidence type="ECO:0000313" key="7">
    <source>
        <dbReference type="Proteomes" id="UP000199140"/>
    </source>
</evidence>
<keyword evidence="2" id="KW-0378">Hydrolase</keyword>
<name>A0AAE8HXP4_9HYPH</name>
<dbReference type="InterPro" id="IPR050474">
    <property type="entry name" value="Hel308_SKI2-like"/>
</dbReference>
<organism evidence="6 7">
    <name type="scientific">Methylobacterium phyllosphaerae</name>
    <dbReference type="NCBI Taxonomy" id="418223"/>
    <lineage>
        <taxon>Bacteria</taxon>
        <taxon>Pseudomonadati</taxon>
        <taxon>Pseudomonadota</taxon>
        <taxon>Alphaproteobacteria</taxon>
        <taxon>Hyphomicrobiales</taxon>
        <taxon>Methylobacteriaceae</taxon>
        <taxon>Methylobacterium</taxon>
    </lineage>
</organism>
<reference evidence="6 7" key="1">
    <citation type="submission" date="2016-10" db="EMBL/GenBank/DDBJ databases">
        <authorList>
            <person name="Varghese N."/>
            <person name="Submissions S."/>
        </authorList>
    </citation>
    <scope>NUCLEOTIDE SEQUENCE [LARGE SCALE GENOMIC DNA]</scope>
    <source>
        <strain evidence="6 7">CBMB27</strain>
    </source>
</reference>
<evidence type="ECO:0000256" key="2">
    <source>
        <dbReference type="ARBA" id="ARBA00022801"/>
    </source>
</evidence>
<dbReference type="RefSeq" id="WP_091955424.1">
    <property type="nucleotide sequence ID" value="NZ_FOPK01000040.1"/>
</dbReference>
<dbReference type="Gene3D" id="3.40.50.300">
    <property type="entry name" value="P-loop containing nucleotide triphosphate hydrolases"/>
    <property type="match status" value="2"/>
</dbReference>
<dbReference type="InterPro" id="IPR001650">
    <property type="entry name" value="Helicase_C-like"/>
</dbReference>
<accession>A0AAE8HXP4</accession>
<dbReference type="GO" id="GO:0003676">
    <property type="term" value="F:nucleic acid binding"/>
    <property type="evidence" value="ECO:0007669"/>
    <property type="project" value="InterPro"/>
</dbReference>
<keyword evidence="1" id="KW-0547">Nucleotide-binding</keyword>
<evidence type="ECO:0000313" key="6">
    <source>
        <dbReference type="EMBL" id="SFH65629.1"/>
    </source>
</evidence>
<dbReference type="InterPro" id="IPR014001">
    <property type="entry name" value="Helicase_ATP-bd"/>
</dbReference>
<sequence length="1141" mass="124613">METVDELQAFLADMLQPDVWGQLIARGAAWSLMREEGVLPQGAPAFGATIETDLVEHGFSVLRGALALRETGEASELARSAFERAANTFEALVRNGDLTAAERGFLRTIAAAAYHLASYSAIAYSLFSDQDADLNTTVMEKALALLILRDFGNLRVLVRARLGDEAIGDAALARGLAGTELDADDAIQVVLNTAVCKSLAFFDFALQTGDQDFLDYALATLDVALRLADEAAAVPLWWIIRLVRNLIADLWQHSLHRNLPLIPPSGAEEKYSAYRRMFIDSLYGRRNAEVELWPSQREAAVRSTDLTDDLVVALPTSAGKTRVAEIAALMTLSTGKRVLIVTPLRALSAQTEHSFRRTFGPLGFKVSSLYGASGVSEGDEDALRSRPIVIATPEKLDFALRSDADLINDVGLIVFDEGHLIGPSEREIRYEILVQRLLRRPDAHGRRIVCLSAILPEGEALNDLTAWMRSDAPGDPVKSTWRPTRQRFGSIVWQGRSARLNFDHRDGGPYVARFVESVPPRGRERKPYPRDTRDLTLFAAWRFAAQGKRTLIFSTQANWVEGFGTAAVEFVRRGYLVSLIDDPGPLARALEVGREWLGADHPAVKAMGVGVAIHHGKLPQPFLREMELLLGAGVLKVIVASPTLAQGLNLNAAVLLVPYLVRAGQEISGEEFANVAGRAGRAFVDVEGLVLHVVFDRERSRLNDWRRLIQSARHRDLQSGLFQVIAATLDRLSQAGILSRPDAFEYLANARAGWQIVDDPAADGDVEEDALSTNVEKLDAMVLGLIEALDADRGDLSRLLDEALAGSLWARKLARASAQENERHRALLRARANLIWTLTTPEARKGHFAMGVGLESGLALDAIAAEIGPLADAADAAAIRGDVAVLTEALVALAQRLLVIRPFAPETGLVVGWEGILRAWVSGGDVERIGADRMKVVEDAFAYRLVWGLEAVRTRRVAAGWTPDVVVGGGAAAVETGLPNLMMAMLVRAGLPSRRAAMAAVHTGGADFVDSTGMRAWLLSPEIVDLSSRPEWPTAETAALWQRFRSDVVGTSAPAWRVRTKLRQLQLAPGQASPPAGDYRVEIDHRERSAWLLSVDFRRVARVRRRVRDPHPALYRARLVDGDGRAHIERAGPGSAEWDAE</sequence>
<dbReference type="EMBL" id="FOPK01000040">
    <property type="protein sequence ID" value="SFH65629.1"/>
    <property type="molecule type" value="Genomic_DNA"/>
</dbReference>
<dbReference type="PROSITE" id="PS51192">
    <property type="entry name" value="HELICASE_ATP_BIND_1"/>
    <property type="match status" value="1"/>
</dbReference>
<dbReference type="GO" id="GO:0004386">
    <property type="term" value="F:helicase activity"/>
    <property type="evidence" value="ECO:0007669"/>
    <property type="project" value="UniProtKB-KW"/>
</dbReference>
<dbReference type="PANTHER" id="PTHR47961:SF10">
    <property type="entry name" value="ATP-DEPENDENT DNA HELICASE HEL308"/>
    <property type="match status" value="1"/>
</dbReference>
<evidence type="ECO:0000256" key="1">
    <source>
        <dbReference type="ARBA" id="ARBA00022741"/>
    </source>
</evidence>
<dbReference type="AlphaFoldDB" id="A0AAE8HXP4"/>
<evidence type="ECO:0000256" key="4">
    <source>
        <dbReference type="ARBA" id="ARBA00022840"/>
    </source>
</evidence>
<dbReference type="SMART" id="SM00490">
    <property type="entry name" value="HELICc"/>
    <property type="match status" value="1"/>
</dbReference>
<dbReference type="GO" id="GO:0016787">
    <property type="term" value="F:hydrolase activity"/>
    <property type="evidence" value="ECO:0007669"/>
    <property type="project" value="UniProtKB-KW"/>
</dbReference>
<proteinExistence type="predicted"/>
<protein>
    <submittedName>
        <fullName evidence="6">DEAD/DEAH box helicase</fullName>
    </submittedName>
</protein>
<keyword evidence="4" id="KW-0067">ATP-binding</keyword>
<dbReference type="GO" id="GO:0005524">
    <property type="term" value="F:ATP binding"/>
    <property type="evidence" value="ECO:0007669"/>
    <property type="project" value="UniProtKB-KW"/>
</dbReference>
<dbReference type="Pfam" id="PF00270">
    <property type="entry name" value="DEAD"/>
    <property type="match status" value="1"/>
</dbReference>
<dbReference type="InterPro" id="IPR011545">
    <property type="entry name" value="DEAD/DEAH_box_helicase_dom"/>
</dbReference>
<dbReference type="PANTHER" id="PTHR47961">
    <property type="entry name" value="DNA POLYMERASE THETA, PUTATIVE (AFU_ORTHOLOGUE AFUA_1G05260)-RELATED"/>
    <property type="match status" value="1"/>
</dbReference>
<comment type="caution">
    <text evidence="6">The sequence shown here is derived from an EMBL/GenBank/DDBJ whole genome shotgun (WGS) entry which is preliminary data.</text>
</comment>
<gene>
    <name evidence="6" type="ORF">SAMN05192567_14018</name>
</gene>
<dbReference type="CDD" id="cd17921">
    <property type="entry name" value="DEXHc_Ski2"/>
    <property type="match status" value="1"/>
</dbReference>
<evidence type="ECO:0000259" key="5">
    <source>
        <dbReference type="PROSITE" id="PS51192"/>
    </source>
</evidence>
<dbReference type="InterPro" id="IPR027417">
    <property type="entry name" value="P-loop_NTPase"/>
</dbReference>
<dbReference type="Proteomes" id="UP000199140">
    <property type="component" value="Unassembled WGS sequence"/>
</dbReference>
<dbReference type="SUPFAM" id="SSF52540">
    <property type="entry name" value="P-loop containing nucleoside triphosphate hydrolases"/>
    <property type="match status" value="2"/>
</dbReference>